<dbReference type="GO" id="GO:0052621">
    <property type="term" value="F:diguanylate cyclase activity"/>
    <property type="evidence" value="ECO:0007669"/>
    <property type="project" value="UniProtKB-EC"/>
</dbReference>
<feature type="domain" description="GGDEF" evidence="5">
    <location>
        <begin position="438"/>
        <end position="571"/>
    </location>
</feature>
<dbReference type="EMBL" id="JBHRTR010000005">
    <property type="protein sequence ID" value="MFC3225918.1"/>
    <property type="molecule type" value="Genomic_DNA"/>
</dbReference>
<dbReference type="PANTHER" id="PTHR45138">
    <property type="entry name" value="REGULATORY COMPONENTS OF SENSORY TRANSDUCTION SYSTEM"/>
    <property type="match status" value="1"/>
</dbReference>
<dbReference type="PANTHER" id="PTHR45138:SF9">
    <property type="entry name" value="DIGUANYLATE CYCLASE DGCM-RELATED"/>
    <property type="match status" value="1"/>
</dbReference>
<organism evidence="6 7">
    <name type="scientific">Marinibaculum pumilum</name>
    <dbReference type="NCBI Taxonomy" id="1766165"/>
    <lineage>
        <taxon>Bacteria</taxon>
        <taxon>Pseudomonadati</taxon>
        <taxon>Pseudomonadota</taxon>
        <taxon>Alphaproteobacteria</taxon>
        <taxon>Rhodospirillales</taxon>
        <taxon>Rhodospirillaceae</taxon>
        <taxon>Marinibaculum</taxon>
    </lineage>
</organism>
<dbReference type="Gene3D" id="3.30.450.20">
    <property type="entry name" value="PAS domain"/>
    <property type="match status" value="1"/>
</dbReference>
<dbReference type="InterPro" id="IPR050469">
    <property type="entry name" value="Diguanylate_Cyclase"/>
</dbReference>
<dbReference type="RefSeq" id="WP_379897658.1">
    <property type="nucleotide sequence ID" value="NZ_JBHRTR010000005.1"/>
</dbReference>
<keyword evidence="7" id="KW-1185">Reference proteome</keyword>
<dbReference type="Gene3D" id="6.10.340.10">
    <property type="match status" value="1"/>
</dbReference>
<evidence type="ECO:0000313" key="6">
    <source>
        <dbReference type="EMBL" id="MFC3225918.1"/>
    </source>
</evidence>
<feature type="transmembrane region" description="Helical" evidence="4">
    <location>
        <begin position="312"/>
        <end position="332"/>
    </location>
</feature>
<dbReference type="SMART" id="SM00267">
    <property type="entry name" value="GGDEF"/>
    <property type="match status" value="1"/>
</dbReference>
<dbReference type="Pfam" id="PF00990">
    <property type="entry name" value="GGDEF"/>
    <property type="match status" value="1"/>
</dbReference>
<reference evidence="7" key="1">
    <citation type="journal article" date="2019" name="Int. J. Syst. Evol. Microbiol.">
        <title>The Global Catalogue of Microorganisms (GCM) 10K type strain sequencing project: providing services to taxonomists for standard genome sequencing and annotation.</title>
        <authorList>
            <consortium name="The Broad Institute Genomics Platform"/>
            <consortium name="The Broad Institute Genome Sequencing Center for Infectious Disease"/>
            <person name="Wu L."/>
            <person name="Ma J."/>
        </authorList>
    </citation>
    <scope>NUCLEOTIDE SEQUENCE [LARGE SCALE GENOMIC DNA]</scope>
    <source>
        <strain evidence="7">KCTC 42964</strain>
    </source>
</reference>
<dbReference type="CDD" id="cd12914">
    <property type="entry name" value="PDC1_DGC_like"/>
    <property type="match status" value="1"/>
</dbReference>
<feature type="coiled-coil region" evidence="3">
    <location>
        <begin position="373"/>
        <end position="407"/>
    </location>
</feature>
<gene>
    <name evidence="6" type="ORF">ACFOGJ_01660</name>
</gene>
<keyword evidence="4" id="KW-0812">Transmembrane</keyword>
<keyword evidence="4" id="KW-0472">Membrane</keyword>
<accession>A0ABV7KU70</accession>
<keyword evidence="4" id="KW-1133">Transmembrane helix</keyword>
<dbReference type="NCBIfam" id="TIGR00254">
    <property type="entry name" value="GGDEF"/>
    <property type="match status" value="1"/>
</dbReference>
<feature type="transmembrane region" description="Helical" evidence="4">
    <location>
        <begin position="13"/>
        <end position="36"/>
    </location>
</feature>
<evidence type="ECO:0000256" key="1">
    <source>
        <dbReference type="ARBA" id="ARBA00012528"/>
    </source>
</evidence>
<dbReference type="Gene3D" id="3.30.70.270">
    <property type="match status" value="1"/>
</dbReference>
<dbReference type="InterPro" id="IPR000160">
    <property type="entry name" value="GGDEF_dom"/>
</dbReference>
<proteinExistence type="predicted"/>
<protein>
    <recommendedName>
        <fullName evidence="1">diguanylate cyclase</fullName>
        <ecNumber evidence="1">2.7.7.65</ecNumber>
    </recommendedName>
</protein>
<evidence type="ECO:0000256" key="2">
    <source>
        <dbReference type="ARBA" id="ARBA00034247"/>
    </source>
</evidence>
<dbReference type="PROSITE" id="PS51257">
    <property type="entry name" value="PROKAR_LIPOPROTEIN"/>
    <property type="match status" value="1"/>
</dbReference>
<keyword evidence="6" id="KW-0808">Transferase</keyword>
<dbReference type="InterPro" id="IPR029787">
    <property type="entry name" value="Nucleotide_cyclase"/>
</dbReference>
<evidence type="ECO:0000313" key="7">
    <source>
        <dbReference type="Proteomes" id="UP001595528"/>
    </source>
</evidence>
<evidence type="ECO:0000256" key="4">
    <source>
        <dbReference type="SAM" id="Phobius"/>
    </source>
</evidence>
<dbReference type="CDD" id="cd01949">
    <property type="entry name" value="GGDEF"/>
    <property type="match status" value="1"/>
</dbReference>
<name>A0ABV7KU70_9PROT</name>
<comment type="caution">
    <text evidence="6">The sequence shown here is derived from an EMBL/GenBank/DDBJ whole genome shotgun (WGS) entry which is preliminary data.</text>
</comment>
<evidence type="ECO:0000256" key="3">
    <source>
        <dbReference type="SAM" id="Coils"/>
    </source>
</evidence>
<dbReference type="EC" id="2.7.7.65" evidence="1"/>
<dbReference type="SUPFAM" id="SSF55073">
    <property type="entry name" value="Nucleotide cyclase"/>
    <property type="match status" value="1"/>
</dbReference>
<dbReference type="Proteomes" id="UP001595528">
    <property type="component" value="Unassembled WGS sequence"/>
</dbReference>
<keyword evidence="3" id="KW-0175">Coiled coil</keyword>
<comment type="catalytic activity">
    <reaction evidence="2">
        <text>2 GTP = 3',3'-c-di-GMP + 2 diphosphate</text>
        <dbReference type="Rhea" id="RHEA:24898"/>
        <dbReference type="ChEBI" id="CHEBI:33019"/>
        <dbReference type="ChEBI" id="CHEBI:37565"/>
        <dbReference type="ChEBI" id="CHEBI:58805"/>
        <dbReference type="EC" id="2.7.7.65"/>
    </reaction>
</comment>
<keyword evidence="6" id="KW-0548">Nucleotidyltransferase</keyword>
<sequence>MRPLSVYLDRVPMVLQVSVVVSLILVAILAACLITVSSVLTSSIRGNAGGHMESVAIDLADRLDDGLFERYQDVVAMASADPFVRLEVGQSGQAQAWIDSLQDLYPLYAWIGMAGPDGTVLAASDGVLRGASVAERPWFDAASAGPHLGDVHEAVLLADILGRGDGGPEKAGQGPNGEPMRLVDVAAPVRGPDGALVGIVGAHLSWDWARDLRDTALTTRRRELQTDLRIVDRAGRQILGGGFGEELGRLRSVQSALSGKHGWMIEELDGQKMLVGYAPTHGFAELDGLGWIVMAATPLAVADAPLHEVNRIMVLIGTLLAVVGVIAAFVTAQRLGRPLSTLTAVARGIGSDTPRTLPRLSGSREVVSLSLALRALLHRIGAVTERLQDTQEQAAELATQNRELERLASLDPLTGLRNRRAFLELAEHEIARARRDGTNLSVLMIDIDHFKRVNDTYGHAAGDEVIRNIAQLIRSLSREADIVARFGGEEFVILLPNCRYADARAFGERLRAQVADNATRHGDASITVTVSVGCVEFKPQSTDLDTAIDSADHALYVAKRLGRNRVEGSAA</sequence>
<dbReference type="PROSITE" id="PS50887">
    <property type="entry name" value="GGDEF"/>
    <property type="match status" value="1"/>
</dbReference>
<dbReference type="InterPro" id="IPR043128">
    <property type="entry name" value="Rev_trsase/Diguanyl_cyclase"/>
</dbReference>
<evidence type="ECO:0000259" key="5">
    <source>
        <dbReference type="PROSITE" id="PS50887"/>
    </source>
</evidence>